<dbReference type="RefSeq" id="WP_131259540.1">
    <property type="nucleotide sequence ID" value="NZ_JBHSUS010000001.1"/>
</dbReference>
<dbReference type="InterPro" id="IPR022826">
    <property type="entry name" value="KDO_kinase"/>
</dbReference>
<evidence type="ECO:0000256" key="2">
    <source>
        <dbReference type="ARBA" id="ARBA00004713"/>
    </source>
</evidence>
<evidence type="ECO:0000256" key="5">
    <source>
        <dbReference type="ARBA" id="ARBA00022475"/>
    </source>
</evidence>
<reference evidence="18" key="2">
    <citation type="journal article" date="2019" name="Int. J. Syst. Evol. Microbiol.">
        <title>The Global Catalogue of Microorganisms (GCM) 10K type strain sequencing project: providing services to taxonomists for standard genome sequencing and annotation.</title>
        <authorList>
            <consortium name="The Broad Institute Genomics Platform"/>
            <consortium name="The Broad Institute Genome Sequencing Center for Infectious Disease"/>
            <person name="Wu L."/>
            <person name="Ma J."/>
        </authorList>
    </citation>
    <scope>NUCLEOTIDE SEQUENCE [LARGE SCALE GENOMIC DNA]</scope>
    <source>
        <strain evidence="18">CGMCC 1.16031</strain>
    </source>
</reference>
<reference evidence="17" key="1">
    <citation type="journal article" date="2014" name="Int. J. Syst. Evol. Microbiol.">
        <title>Complete genome of a new Firmicutes species belonging to the dominant human colonic microbiota ('Ruminococcus bicirculans') reveals two chromosomes and a selective capacity to utilize plant glucans.</title>
        <authorList>
            <consortium name="NISC Comparative Sequencing Program"/>
            <person name="Wegmann U."/>
            <person name="Louis P."/>
            <person name="Goesmann A."/>
            <person name="Henrissat B."/>
            <person name="Duncan S.H."/>
            <person name="Flint H.J."/>
        </authorList>
    </citation>
    <scope>NUCLEOTIDE SEQUENCE</scope>
    <source>
        <strain evidence="17">KCTC 42143</strain>
    </source>
</reference>
<keyword evidence="10 15" id="KW-0067">ATP-binding</keyword>
<evidence type="ECO:0000256" key="6">
    <source>
        <dbReference type="ARBA" id="ARBA00022519"/>
    </source>
</evidence>
<organism evidence="17 18">
    <name type="scientific">Pseudobowmanella zhangzhouensis</name>
    <dbReference type="NCBI Taxonomy" id="1537679"/>
    <lineage>
        <taxon>Bacteria</taxon>
        <taxon>Pseudomonadati</taxon>
        <taxon>Pseudomonadota</taxon>
        <taxon>Gammaproteobacteria</taxon>
        <taxon>Alteromonadales</taxon>
        <taxon>Alteromonadaceae</taxon>
    </lineage>
</organism>
<feature type="active site" evidence="15">
    <location>
        <position position="169"/>
    </location>
</feature>
<dbReference type="HAMAP" id="MF_00521">
    <property type="entry name" value="KDO_kinase"/>
    <property type="match status" value="1"/>
</dbReference>
<comment type="caution">
    <text evidence="17">The sequence shown here is derived from an EMBL/GenBank/DDBJ whole genome shotgun (WGS) entry which is preliminary data.</text>
</comment>
<evidence type="ECO:0000313" key="18">
    <source>
        <dbReference type="Proteomes" id="UP001596364"/>
    </source>
</evidence>
<keyword evidence="9 15" id="KW-0418">Kinase</keyword>
<dbReference type="SUPFAM" id="SSF56112">
    <property type="entry name" value="Protein kinase-like (PK-like)"/>
    <property type="match status" value="1"/>
</dbReference>
<evidence type="ECO:0000256" key="12">
    <source>
        <dbReference type="ARBA" id="ARBA00023136"/>
    </source>
</evidence>
<dbReference type="EMBL" id="JBHSUS010000001">
    <property type="protein sequence ID" value="MFC6438579.1"/>
    <property type="molecule type" value="Genomic_DNA"/>
</dbReference>
<evidence type="ECO:0000313" key="16">
    <source>
        <dbReference type="EMBL" id="MFC6438579.1"/>
    </source>
</evidence>
<comment type="function">
    <text evidence="15">Catalyzes the ATP-dependent phosphorylation of the 3-deoxy-D-manno-octulosonic acid (Kdo) residue in Kdo-lipid IV(A) at the 4-OH position.</text>
</comment>
<evidence type="ECO:0000313" key="17">
    <source>
        <dbReference type="EMBL" id="MFC6441746.1"/>
    </source>
</evidence>
<accession>A0ABW1XPQ4</accession>
<keyword evidence="12 15" id="KW-0472">Membrane</keyword>
<comment type="subcellular location">
    <subcellularLocation>
        <location evidence="1 15">Cell inner membrane</location>
        <topology evidence="1 15">Peripheral membrane protein</topology>
        <orientation evidence="1 15">Cytoplasmic side</orientation>
    </subcellularLocation>
</comment>
<evidence type="ECO:0000256" key="9">
    <source>
        <dbReference type="ARBA" id="ARBA00022777"/>
    </source>
</evidence>
<keyword evidence="18" id="KW-1185">Reference proteome</keyword>
<proteinExistence type="inferred from homology"/>
<name>A0ABW1XPQ4_9ALTE</name>
<evidence type="ECO:0000256" key="4">
    <source>
        <dbReference type="ARBA" id="ARBA00011988"/>
    </source>
</evidence>
<dbReference type="InterPro" id="IPR011009">
    <property type="entry name" value="Kinase-like_dom_sf"/>
</dbReference>
<reference evidence="17" key="3">
    <citation type="submission" date="2024-09" db="EMBL/GenBank/DDBJ databases">
        <authorList>
            <person name="Sun Q."/>
            <person name="Mori K."/>
        </authorList>
    </citation>
    <scope>NUCLEOTIDE SEQUENCE</scope>
    <source>
        <strain evidence="17">KCTC 42143</strain>
    </source>
</reference>
<protein>
    <recommendedName>
        <fullName evidence="13 15">3-deoxy-D-manno-octulosonic acid kinase</fullName>
        <shortName evidence="15">Kdo kinase</shortName>
        <ecNumber evidence="4 15">2.7.1.166</ecNumber>
    </recommendedName>
</protein>
<dbReference type="Gene3D" id="1.10.510.10">
    <property type="entry name" value="Transferase(Phosphotransferase) domain 1"/>
    <property type="match status" value="1"/>
</dbReference>
<dbReference type="EC" id="2.7.1.166" evidence="4 15"/>
<comment type="similarity">
    <text evidence="3 15">Belongs to the protein kinase superfamily. KdkA/RfaP family.</text>
</comment>
<evidence type="ECO:0000256" key="7">
    <source>
        <dbReference type="ARBA" id="ARBA00022679"/>
    </source>
</evidence>
<keyword evidence="11 15" id="KW-0448">Lipopolysaccharide biosynthesis</keyword>
<keyword evidence="8 15" id="KW-0547">Nucleotide-binding</keyword>
<comment type="pathway">
    <text evidence="2 15">Bacterial outer membrane biogenesis; LPS core biosynthesis.</text>
</comment>
<evidence type="ECO:0000256" key="8">
    <source>
        <dbReference type="ARBA" id="ARBA00022741"/>
    </source>
</evidence>
<dbReference type="Proteomes" id="UP001596364">
    <property type="component" value="Unassembled WGS sequence"/>
</dbReference>
<keyword evidence="5 15" id="KW-1003">Cell membrane</keyword>
<sequence>MALIEQKISAQQNLFATAEFIGQVTPGWFDVNFWQQQQAITGQAKGRGAAIFIQHQQHQWVLRHYRRGGLVGKFIRDAFWFTGQNRTRVARELNLLAQMREWHLPCPSPVAGRVIQSGLLYRNDILIERIADATDVHDILCKRALTDDQWQSIGRTIRRFHDKQVYHHDLNIHNILLDASDEVWLIDFDKCDIRIGERWKQDNLARLHRSLQKELGKKLGYHFSQSDWLALISGYQP</sequence>
<comment type="catalytic activity">
    <reaction evidence="14 15">
        <text>an alpha-Kdo-(2-&gt;6)-lipid IVA + ATP = a 4-O-phospho-alpha-Kdo-(2-&gt;6)-lipid IVA + ADP + H(+)</text>
        <dbReference type="Rhea" id="RHEA:74271"/>
        <dbReference type="ChEBI" id="CHEBI:15378"/>
        <dbReference type="ChEBI" id="CHEBI:30616"/>
        <dbReference type="ChEBI" id="CHEBI:176428"/>
        <dbReference type="ChEBI" id="CHEBI:193140"/>
        <dbReference type="ChEBI" id="CHEBI:456216"/>
        <dbReference type="EC" id="2.7.1.166"/>
    </reaction>
</comment>
<evidence type="ECO:0000256" key="11">
    <source>
        <dbReference type="ARBA" id="ARBA00022985"/>
    </source>
</evidence>
<dbReference type="EMBL" id="JBHSUS010000001">
    <property type="protein sequence ID" value="MFC6441746.1"/>
    <property type="molecule type" value="Genomic_DNA"/>
</dbReference>
<keyword evidence="7 15" id="KW-0808">Transferase</keyword>
<gene>
    <name evidence="15" type="primary">kdkA</name>
    <name evidence="16" type="ORF">ACFP85_00185</name>
    <name evidence="17" type="ORF">ACFP85_16485</name>
</gene>
<evidence type="ECO:0000256" key="1">
    <source>
        <dbReference type="ARBA" id="ARBA00004515"/>
    </source>
</evidence>
<evidence type="ECO:0000256" key="15">
    <source>
        <dbReference type="HAMAP-Rule" id="MF_00521"/>
    </source>
</evidence>
<evidence type="ECO:0000256" key="13">
    <source>
        <dbReference type="ARBA" id="ARBA00029511"/>
    </source>
</evidence>
<evidence type="ECO:0000256" key="3">
    <source>
        <dbReference type="ARBA" id="ARBA00010327"/>
    </source>
</evidence>
<evidence type="ECO:0000256" key="10">
    <source>
        <dbReference type="ARBA" id="ARBA00022840"/>
    </source>
</evidence>
<dbReference type="NCBIfam" id="NF002475">
    <property type="entry name" value="PRK01723.1"/>
    <property type="match status" value="1"/>
</dbReference>
<keyword evidence="6 15" id="KW-0997">Cell inner membrane</keyword>
<dbReference type="Pfam" id="PF06293">
    <property type="entry name" value="Kdo"/>
    <property type="match status" value="1"/>
</dbReference>
<dbReference type="GO" id="GO:0016301">
    <property type="term" value="F:kinase activity"/>
    <property type="evidence" value="ECO:0007669"/>
    <property type="project" value="UniProtKB-KW"/>
</dbReference>
<evidence type="ECO:0000256" key="14">
    <source>
        <dbReference type="ARBA" id="ARBA00034417"/>
    </source>
</evidence>